<gene>
    <name evidence="1" type="ORF">H480_25463</name>
</gene>
<sequence>MKNPTLRRVLVVTTVVGATLGGGIAVAAWTSSGSGAANAKAGTASAPTTGAVPASAFAGGLLYPGGPAGDAKILVNNPNPYPVKVTSVAANGTPTGSGGTGTCTTTGVSFATQTPTTGNTVPANGSTTLTLANAVSMSTAADDGCQGALFAIPVTVTVVSG</sequence>
<dbReference type="RefSeq" id="WP_003097669.1">
    <property type="nucleotide sequence ID" value="NZ_AOUO01000381.1"/>
</dbReference>
<dbReference type="Proteomes" id="UP000014139">
    <property type="component" value="Unassembled WGS sequence"/>
</dbReference>
<dbReference type="EMBL" id="AOUO01000381">
    <property type="protein sequence ID" value="EOD65665.1"/>
    <property type="molecule type" value="Genomic_DNA"/>
</dbReference>
<organism evidence="1 2">
    <name type="scientific">Amycolatopsis vancoresmycina DSM 44592</name>
    <dbReference type="NCBI Taxonomy" id="1292037"/>
    <lineage>
        <taxon>Bacteria</taxon>
        <taxon>Bacillati</taxon>
        <taxon>Actinomycetota</taxon>
        <taxon>Actinomycetes</taxon>
        <taxon>Pseudonocardiales</taxon>
        <taxon>Pseudonocardiaceae</taxon>
        <taxon>Amycolatopsis</taxon>
    </lineage>
</organism>
<evidence type="ECO:0000313" key="2">
    <source>
        <dbReference type="Proteomes" id="UP000014139"/>
    </source>
</evidence>
<comment type="caution">
    <text evidence="1">The sequence shown here is derived from an EMBL/GenBank/DDBJ whole genome shotgun (WGS) entry which is preliminary data.</text>
</comment>
<dbReference type="AlphaFoldDB" id="R1HQ40"/>
<keyword evidence="2" id="KW-1185">Reference proteome</keyword>
<dbReference type="OrthoDB" id="3637162at2"/>
<name>R1HQ40_9PSEU</name>
<accession>R1HQ40</accession>
<proteinExistence type="predicted"/>
<dbReference type="PATRIC" id="fig|1292037.4.peg.4813"/>
<protein>
    <submittedName>
        <fullName evidence="1">Uncharacterized protein</fullName>
    </submittedName>
</protein>
<reference evidence="1 2" key="1">
    <citation type="submission" date="2013-02" db="EMBL/GenBank/DDBJ databases">
        <title>Draft genome sequence of Amycolatopsis vancoresmycina strain DSM 44592T.</title>
        <authorList>
            <person name="Kumar S."/>
            <person name="Kaur N."/>
            <person name="Kaur C."/>
            <person name="Raghava G.P.S."/>
            <person name="Mayilraj S."/>
        </authorList>
    </citation>
    <scope>NUCLEOTIDE SEQUENCE [LARGE SCALE GENOMIC DNA]</scope>
    <source>
        <strain evidence="1 2">DSM 44592</strain>
    </source>
</reference>
<dbReference type="eggNOG" id="ENOG503390F">
    <property type="taxonomic scope" value="Bacteria"/>
</dbReference>
<evidence type="ECO:0000313" key="1">
    <source>
        <dbReference type="EMBL" id="EOD65665.1"/>
    </source>
</evidence>